<dbReference type="PANTHER" id="PTHR11138:SF5">
    <property type="entry name" value="METHIONYL-TRNA FORMYLTRANSFERASE, MITOCHONDRIAL"/>
    <property type="match status" value="1"/>
</dbReference>
<dbReference type="InterPro" id="IPR037022">
    <property type="entry name" value="Formyl_trans_C_sf"/>
</dbReference>
<comment type="caution">
    <text evidence="11">The sequence shown here is derived from an EMBL/GenBank/DDBJ whole genome shotgun (WGS) entry which is preliminary data.</text>
</comment>
<dbReference type="InterPro" id="IPR041711">
    <property type="entry name" value="Met-tRNA-FMT_N"/>
</dbReference>
<dbReference type="RefSeq" id="WP_238182751.1">
    <property type="nucleotide sequence ID" value="NZ_BPRB01000120.1"/>
</dbReference>
<evidence type="ECO:0000256" key="5">
    <source>
        <dbReference type="ARBA" id="ARBA00022679"/>
    </source>
</evidence>
<name>A0ABQ4U075_9HYPH</name>
<dbReference type="SUPFAM" id="SSF53328">
    <property type="entry name" value="Formyltransferase"/>
    <property type="match status" value="1"/>
</dbReference>
<dbReference type="Gene3D" id="3.40.50.170">
    <property type="entry name" value="Formyl transferase, N-terminal domain"/>
    <property type="match status" value="1"/>
</dbReference>
<dbReference type="InterPro" id="IPR005793">
    <property type="entry name" value="Formyl_trans_C"/>
</dbReference>
<dbReference type="Pfam" id="PF02911">
    <property type="entry name" value="Formyl_trans_C"/>
    <property type="match status" value="1"/>
</dbReference>
<dbReference type="PANTHER" id="PTHR11138">
    <property type="entry name" value="METHIONYL-TRNA FORMYLTRANSFERASE"/>
    <property type="match status" value="1"/>
</dbReference>
<evidence type="ECO:0000259" key="9">
    <source>
        <dbReference type="Pfam" id="PF00551"/>
    </source>
</evidence>
<evidence type="ECO:0000313" key="12">
    <source>
        <dbReference type="Proteomes" id="UP001055057"/>
    </source>
</evidence>
<feature type="domain" description="Formyl transferase N-terminal" evidence="9">
    <location>
        <begin position="1"/>
        <end position="179"/>
    </location>
</feature>
<evidence type="ECO:0000259" key="10">
    <source>
        <dbReference type="Pfam" id="PF02911"/>
    </source>
</evidence>
<dbReference type="InterPro" id="IPR005794">
    <property type="entry name" value="Fmt"/>
</dbReference>
<dbReference type="SUPFAM" id="SSF50486">
    <property type="entry name" value="FMT C-terminal domain-like"/>
    <property type="match status" value="1"/>
</dbReference>
<organism evidence="11 12">
    <name type="scientific">Methylobacterium trifolii</name>
    <dbReference type="NCBI Taxonomy" id="1003092"/>
    <lineage>
        <taxon>Bacteria</taxon>
        <taxon>Pseudomonadati</taxon>
        <taxon>Pseudomonadota</taxon>
        <taxon>Alphaproteobacteria</taxon>
        <taxon>Hyphomicrobiales</taxon>
        <taxon>Methylobacteriaceae</taxon>
        <taxon>Methylobacterium</taxon>
    </lineage>
</organism>
<keyword evidence="6 8" id="KW-0648">Protein biosynthesis</keyword>
<evidence type="ECO:0000256" key="7">
    <source>
        <dbReference type="ARBA" id="ARBA00048558"/>
    </source>
</evidence>
<evidence type="ECO:0000256" key="3">
    <source>
        <dbReference type="ARBA" id="ARBA00012261"/>
    </source>
</evidence>
<dbReference type="InterPro" id="IPR044135">
    <property type="entry name" value="Met-tRNA-FMT_C"/>
</dbReference>
<proteinExistence type="inferred from homology"/>
<evidence type="ECO:0000256" key="1">
    <source>
        <dbReference type="ARBA" id="ARBA00002606"/>
    </source>
</evidence>
<keyword evidence="5 8" id="KW-0808">Transferase</keyword>
<sequence length="309" mass="31801">MRVVFMGTPDFAVPTLARVARDGHAIAAVYTRAPARAGRGMGLRPSPVHALADSLGLPVLTPATLRTPEAAETFASHGADVAVVVAYGMLLPQAILDLPRHGCLNLHGSLLPRWRGAAPIQRAVMAGDTASGVGVMRMEAGLDTGPVALEARVPISSGMTAGELHDALMPAGAELMGRALAELERGTLAFTPQAEAGVVYAHKIGNAEARIDWSRSGPEVARHVNGLSPFPGAFFEVDLGKGTERVKLLRAEAAEGSGVPGTLLDADGTVACGTGAVRLLDLRRAGKGGSLGGPEFLRGARLVPGARLS</sequence>
<comment type="catalytic activity">
    <reaction evidence="7 8">
        <text>L-methionyl-tRNA(fMet) + (6R)-10-formyltetrahydrofolate = N-formyl-L-methionyl-tRNA(fMet) + (6S)-5,6,7,8-tetrahydrofolate + H(+)</text>
        <dbReference type="Rhea" id="RHEA:24380"/>
        <dbReference type="Rhea" id="RHEA-COMP:9952"/>
        <dbReference type="Rhea" id="RHEA-COMP:9953"/>
        <dbReference type="ChEBI" id="CHEBI:15378"/>
        <dbReference type="ChEBI" id="CHEBI:57453"/>
        <dbReference type="ChEBI" id="CHEBI:78530"/>
        <dbReference type="ChEBI" id="CHEBI:78844"/>
        <dbReference type="ChEBI" id="CHEBI:195366"/>
        <dbReference type="EC" id="2.1.2.9"/>
    </reaction>
</comment>
<evidence type="ECO:0000256" key="8">
    <source>
        <dbReference type="HAMAP-Rule" id="MF_00182"/>
    </source>
</evidence>
<comment type="similarity">
    <text evidence="2 8">Belongs to the Fmt family.</text>
</comment>
<evidence type="ECO:0000313" key="11">
    <source>
        <dbReference type="EMBL" id="GJE60214.1"/>
    </source>
</evidence>
<protein>
    <recommendedName>
        <fullName evidence="4 8">Methionyl-tRNA formyltransferase</fullName>
        <ecNumber evidence="3 8">2.1.2.9</ecNumber>
    </recommendedName>
</protein>
<dbReference type="CDD" id="cd08646">
    <property type="entry name" value="FMT_core_Met-tRNA-FMT_N"/>
    <property type="match status" value="1"/>
</dbReference>
<dbReference type="InterPro" id="IPR036477">
    <property type="entry name" value="Formyl_transf_N_sf"/>
</dbReference>
<gene>
    <name evidence="11" type="primary">fmt_3</name>
    <name evidence="8" type="synonym">fmt</name>
    <name evidence="11" type="ORF">MPOCJGCO_2325</name>
</gene>
<dbReference type="Proteomes" id="UP001055057">
    <property type="component" value="Unassembled WGS sequence"/>
</dbReference>
<dbReference type="InterPro" id="IPR002376">
    <property type="entry name" value="Formyl_transf_N"/>
</dbReference>
<dbReference type="NCBIfam" id="TIGR00460">
    <property type="entry name" value="fmt"/>
    <property type="match status" value="1"/>
</dbReference>
<keyword evidence="12" id="KW-1185">Reference proteome</keyword>
<dbReference type="HAMAP" id="MF_00182">
    <property type="entry name" value="Formyl_trans"/>
    <property type="match status" value="1"/>
</dbReference>
<evidence type="ECO:0000256" key="4">
    <source>
        <dbReference type="ARBA" id="ARBA00016014"/>
    </source>
</evidence>
<comment type="function">
    <text evidence="1 8">Attaches a formyl group to the free amino group of methionyl-tRNA(fMet). The formyl group appears to play a dual role in the initiator identity of N-formylmethionyl-tRNA by promoting its recognition by IF2 and preventing the misappropriation of this tRNA by the elongation apparatus.</text>
</comment>
<dbReference type="EMBL" id="BPRB01000120">
    <property type="protein sequence ID" value="GJE60214.1"/>
    <property type="molecule type" value="Genomic_DNA"/>
</dbReference>
<feature type="binding site" evidence="8">
    <location>
        <begin position="109"/>
        <end position="112"/>
    </location>
    <ligand>
        <name>(6S)-5,6,7,8-tetrahydrofolate</name>
        <dbReference type="ChEBI" id="CHEBI:57453"/>
    </ligand>
</feature>
<evidence type="ECO:0000256" key="2">
    <source>
        <dbReference type="ARBA" id="ARBA00010699"/>
    </source>
</evidence>
<dbReference type="Gene3D" id="3.10.25.10">
    <property type="entry name" value="Formyl transferase, C-terminal domain"/>
    <property type="match status" value="1"/>
</dbReference>
<evidence type="ECO:0000256" key="6">
    <source>
        <dbReference type="ARBA" id="ARBA00022917"/>
    </source>
</evidence>
<reference evidence="11" key="1">
    <citation type="journal article" date="2021" name="Front. Microbiol.">
        <title>Comprehensive Comparative Genomics and Phenotyping of Methylobacterium Species.</title>
        <authorList>
            <person name="Alessa O."/>
            <person name="Ogura Y."/>
            <person name="Fujitani Y."/>
            <person name="Takami H."/>
            <person name="Hayashi T."/>
            <person name="Sahin N."/>
            <person name="Tani A."/>
        </authorList>
    </citation>
    <scope>NUCLEOTIDE SEQUENCE</scope>
    <source>
        <strain evidence="11">DSM 23632</strain>
    </source>
</reference>
<dbReference type="CDD" id="cd08704">
    <property type="entry name" value="Met_tRNA_FMT_C"/>
    <property type="match status" value="1"/>
</dbReference>
<dbReference type="InterPro" id="IPR011034">
    <property type="entry name" value="Formyl_transferase-like_C_sf"/>
</dbReference>
<reference evidence="11" key="2">
    <citation type="submission" date="2021-08" db="EMBL/GenBank/DDBJ databases">
        <authorList>
            <person name="Tani A."/>
            <person name="Ola A."/>
            <person name="Ogura Y."/>
            <person name="Katsura K."/>
            <person name="Hayashi T."/>
        </authorList>
    </citation>
    <scope>NUCLEOTIDE SEQUENCE</scope>
    <source>
        <strain evidence="11">DSM 23632</strain>
    </source>
</reference>
<dbReference type="Pfam" id="PF00551">
    <property type="entry name" value="Formyl_trans_N"/>
    <property type="match status" value="1"/>
</dbReference>
<dbReference type="EC" id="2.1.2.9" evidence="3 8"/>
<feature type="domain" description="Formyl transferase C-terminal" evidence="10">
    <location>
        <begin position="203"/>
        <end position="299"/>
    </location>
</feature>
<accession>A0ABQ4U075</accession>